<evidence type="ECO:0008006" key="3">
    <source>
        <dbReference type="Google" id="ProtNLM"/>
    </source>
</evidence>
<comment type="caution">
    <text evidence="1">The sequence shown here is derived from an EMBL/GenBank/DDBJ whole genome shotgun (WGS) entry which is preliminary data.</text>
</comment>
<proteinExistence type="predicted"/>
<dbReference type="Gene3D" id="2.180.10.10">
    <property type="entry name" value="RHS repeat-associated core"/>
    <property type="match status" value="1"/>
</dbReference>
<keyword evidence="2" id="KW-1185">Reference proteome</keyword>
<reference evidence="1 2" key="1">
    <citation type="submission" date="2020-08" db="EMBL/GenBank/DDBJ databases">
        <title>Functional genomics of gut bacteria from endangered species of beetles.</title>
        <authorList>
            <person name="Carlos-Shanley C."/>
        </authorList>
    </citation>
    <scope>NUCLEOTIDE SEQUENCE [LARGE SCALE GENOMIC DNA]</scope>
    <source>
        <strain evidence="1 2">S00136</strain>
    </source>
</reference>
<dbReference type="Proteomes" id="UP000589738">
    <property type="component" value="Unassembled WGS sequence"/>
</dbReference>
<gene>
    <name evidence="1" type="ORF">HNP36_003908</name>
</gene>
<evidence type="ECO:0000313" key="2">
    <source>
        <dbReference type="Proteomes" id="UP000589738"/>
    </source>
</evidence>
<organism evidence="1 2">
    <name type="scientific">Chryseobacterium shigense</name>
    <dbReference type="NCBI Taxonomy" id="297244"/>
    <lineage>
        <taxon>Bacteria</taxon>
        <taxon>Pseudomonadati</taxon>
        <taxon>Bacteroidota</taxon>
        <taxon>Flavobacteriia</taxon>
        <taxon>Flavobacteriales</taxon>
        <taxon>Weeksellaceae</taxon>
        <taxon>Chryseobacterium group</taxon>
        <taxon>Chryseobacterium</taxon>
    </lineage>
</organism>
<evidence type="ECO:0000313" key="1">
    <source>
        <dbReference type="EMBL" id="MBB6372775.1"/>
    </source>
</evidence>
<dbReference type="EMBL" id="JACHLC010000013">
    <property type="protein sequence ID" value="MBB6372775.1"/>
    <property type="molecule type" value="Genomic_DNA"/>
</dbReference>
<feature type="non-terminal residue" evidence="1">
    <location>
        <position position="1"/>
    </location>
</feature>
<dbReference type="AlphaFoldDB" id="A0A841NPX2"/>
<name>A0A841NPX2_9FLAO</name>
<protein>
    <recommendedName>
        <fullName evidence="3">YD repeat-containing protein</fullName>
    </recommendedName>
</protein>
<accession>A0A841NPX2</accession>
<sequence length="139" mass="15444">DEKGNIQQYTSRSGVSTTIIWGYNKTQPIARIEGAKLSDITPSLIDNIVSASDNDAQLSTDASEQSLVSALDLFRNNSSLTAYPITTYTYDSLIGVTSITPPSGIREVYIYDTANRLKEVRENSVTGKMLKEYKYNYKN</sequence>